<dbReference type="Proteomes" id="UP000190027">
    <property type="component" value="Unassembled WGS sequence"/>
</dbReference>
<dbReference type="OrthoDB" id="5297650at2"/>
<dbReference type="STRING" id="1121449.SAMN02745704_01607"/>
<reference evidence="3 4" key="1">
    <citation type="submission" date="2017-02" db="EMBL/GenBank/DDBJ databases">
        <authorList>
            <person name="Peterson S.W."/>
        </authorList>
    </citation>
    <scope>NUCLEOTIDE SEQUENCE [LARGE SCALE GENOMIC DNA]</scope>
    <source>
        <strain evidence="3 4">DSM 16080</strain>
    </source>
</reference>
<gene>
    <name evidence="3" type="ORF">SAMN02745704_01607</name>
</gene>
<sequence>MKWQRFVSGIKISRVLKTLAVLALFKLVLLGVLCLDGPDPVPSAVSTAAAPQSEAAPSGPSLATQAVSAVSPTQAMAQEDAPDAATEQAPPEGMDPADWAVLKRREEELAAKERTLRELESSVQAEVEKLEGLKSQLEALLKDVKNVEDERLQKLIKAYANMKAKQAAAVLETMDQALAVKILAGLQGRQAGEVLSFIETRKAAELSEALTNLRVPFEQP</sequence>
<dbReference type="SUPFAM" id="SSF158791">
    <property type="entry name" value="MgtE N-terminal domain-like"/>
    <property type="match status" value="1"/>
</dbReference>
<evidence type="ECO:0000313" key="4">
    <source>
        <dbReference type="Proteomes" id="UP000190027"/>
    </source>
</evidence>
<dbReference type="RefSeq" id="WP_078717175.1">
    <property type="nucleotide sequence ID" value="NZ_FUYC01000006.1"/>
</dbReference>
<accession>A0A1T4X2Y6</accession>
<keyword evidence="3" id="KW-0966">Cell projection</keyword>
<name>A0A1T4X2Y6_9BACT</name>
<keyword evidence="3" id="KW-0282">Flagellum</keyword>
<feature type="region of interest" description="Disordered" evidence="2">
    <location>
        <begin position="43"/>
        <end position="95"/>
    </location>
</feature>
<dbReference type="AlphaFoldDB" id="A0A1T4X2Y6"/>
<protein>
    <submittedName>
        <fullName evidence="3">Flagellar motility protein MotE, a chaperone for MotC folding</fullName>
    </submittedName>
</protein>
<keyword evidence="4" id="KW-1185">Reference proteome</keyword>
<evidence type="ECO:0000256" key="2">
    <source>
        <dbReference type="SAM" id="MobiDB-lite"/>
    </source>
</evidence>
<keyword evidence="3" id="KW-0969">Cilium</keyword>
<organism evidence="3 4">
    <name type="scientific">Paucidesulfovibrio gracilis DSM 16080</name>
    <dbReference type="NCBI Taxonomy" id="1121449"/>
    <lineage>
        <taxon>Bacteria</taxon>
        <taxon>Pseudomonadati</taxon>
        <taxon>Thermodesulfobacteriota</taxon>
        <taxon>Desulfovibrionia</taxon>
        <taxon>Desulfovibrionales</taxon>
        <taxon>Desulfovibrionaceae</taxon>
        <taxon>Paucidesulfovibrio</taxon>
    </lineage>
</organism>
<keyword evidence="1" id="KW-0175">Coiled coil</keyword>
<proteinExistence type="predicted"/>
<evidence type="ECO:0000256" key="1">
    <source>
        <dbReference type="SAM" id="Coils"/>
    </source>
</evidence>
<feature type="coiled-coil region" evidence="1">
    <location>
        <begin position="102"/>
        <end position="150"/>
    </location>
</feature>
<dbReference type="EMBL" id="FUYC01000006">
    <property type="protein sequence ID" value="SKA83231.1"/>
    <property type="molecule type" value="Genomic_DNA"/>
</dbReference>
<feature type="compositionally biased region" description="Polar residues" evidence="2">
    <location>
        <begin position="61"/>
        <end position="76"/>
    </location>
</feature>
<evidence type="ECO:0000313" key="3">
    <source>
        <dbReference type="EMBL" id="SKA83231.1"/>
    </source>
</evidence>